<dbReference type="Proteomes" id="UP001153642">
    <property type="component" value="Unassembled WGS sequence"/>
</dbReference>
<dbReference type="EMBL" id="JAPMUA010000001">
    <property type="protein sequence ID" value="MDG3584982.1"/>
    <property type="molecule type" value="Genomic_DNA"/>
</dbReference>
<keyword evidence="1" id="KW-0472">Membrane</keyword>
<evidence type="ECO:0000313" key="3">
    <source>
        <dbReference type="Proteomes" id="UP001153642"/>
    </source>
</evidence>
<evidence type="ECO:0000313" key="2">
    <source>
        <dbReference type="EMBL" id="MDG3584982.1"/>
    </source>
</evidence>
<dbReference type="RefSeq" id="WP_277898715.1">
    <property type="nucleotide sequence ID" value="NZ_JAPMUA010000001.1"/>
</dbReference>
<sequence length="169" mass="19094">MKKDKLHTEKEGFKIPENYFSDFENRLSAQIGLSEIMPKTSGFKAPEGYFNSLESKILKATVQKAKTKVVNLTWLYSAAAIAAVFVIGFFIETDIRPANTTIDNLAVSEIDNYLEEGYLHLNSYDIVETFNDVPLDEIQITESLSEDEIIDYLSKNMKTYSGASLDENQ</sequence>
<reference evidence="2" key="1">
    <citation type="submission" date="2022-11" db="EMBL/GenBank/DDBJ databases">
        <title>High-quality draft genome sequence of Galbibacter sp. strain CMA-7.</title>
        <authorList>
            <person name="Wei L."/>
            <person name="Dong C."/>
            <person name="Shao Z."/>
        </authorList>
    </citation>
    <scope>NUCLEOTIDE SEQUENCE</scope>
    <source>
        <strain evidence="2">CMA-7</strain>
    </source>
</reference>
<feature type="transmembrane region" description="Helical" evidence="1">
    <location>
        <begin position="69"/>
        <end position="91"/>
    </location>
</feature>
<organism evidence="2 3">
    <name type="scientific">Galbibacter pacificus</name>
    <dbReference type="NCBI Taxonomy" id="2996052"/>
    <lineage>
        <taxon>Bacteria</taxon>
        <taxon>Pseudomonadati</taxon>
        <taxon>Bacteroidota</taxon>
        <taxon>Flavobacteriia</taxon>
        <taxon>Flavobacteriales</taxon>
        <taxon>Flavobacteriaceae</taxon>
        <taxon>Galbibacter</taxon>
    </lineage>
</organism>
<keyword evidence="1" id="KW-0812">Transmembrane</keyword>
<protein>
    <recommendedName>
        <fullName evidence="4">Anti sigma-E protein RseA N-terminal domain-containing protein</fullName>
    </recommendedName>
</protein>
<evidence type="ECO:0000256" key="1">
    <source>
        <dbReference type="SAM" id="Phobius"/>
    </source>
</evidence>
<comment type="caution">
    <text evidence="2">The sequence shown here is derived from an EMBL/GenBank/DDBJ whole genome shotgun (WGS) entry which is preliminary data.</text>
</comment>
<keyword evidence="1" id="KW-1133">Transmembrane helix</keyword>
<keyword evidence="3" id="KW-1185">Reference proteome</keyword>
<gene>
    <name evidence="2" type="ORF">OSR52_03805</name>
</gene>
<evidence type="ECO:0008006" key="4">
    <source>
        <dbReference type="Google" id="ProtNLM"/>
    </source>
</evidence>
<accession>A0ABT6FNY8</accession>
<name>A0ABT6FNY8_9FLAO</name>
<proteinExistence type="predicted"/>